<evidence type="ECO:0000313" key="2">
    <source>
        <dbReference type="Proteomes" id="UP001497535"/>
    </source>
</evidence>
<organism evidence="1 2">
    <name type="scientific">Meloidogyne enterolobii</name>
    <name type="common">Root-knot nematode worm</name>
    <name type="synonym">Meloidogyne mayaguensis</name>
    <dbReference type="NCBI Taxonomy" id="390850"/>
    <lineage>
        <taxon>Eukaryota</taxon>
        <taxon>Metazoa</taxon>
        <taxon>Ecdysozoa</taxon>
        <taxon>Nematoda</taxon>
        <taxon>Chromadorea</taxon>
        <taxon>Rhabditida</taxon>
        <taxon>Tylenchina</taxon>
        <taxon>Tylenchomorpha</taxon>
        <taxon>Tylenchoidea</taxon>
        <taxon>Meloidogynidae</taxon>
        <taxon>Meloidogyninae</taxon>
        <taxon>Meloidogyne</taxon>
    </lineage>
</organism>
<evidence type="ECO:0000313" key="1">
    <source>
        <dbReference type="EMBL" id="CAK5076659.1"/>
    </source>
</evidence>
<gene>
    <name evidence="1" type="ORF">MENTE1834_LOCUS23531</name>
</gene>
<sequence>MSAGFDLFSMRSLIIRYDSVIGSIHKQRHCCQDCGIGFKELYSEQHQQHAKLHLNEEKTKDPKTKKDFTPKNQPWFMLDDWFKYSEYDQVNKINIASDVTFSSQGCQQSTNDNVCVVDVDSIKNKDCCVCNERFEVKWDDDGDAWRLLDSVVFDGKAFHTYCRDDAAAMSSSFATINDDK</sequence>
<comment type="caution">
    <text evidence="1">The sequence shown here is derived from an EMBL/GenBank/DDBJ whole genome shotgun (WGS) entry which is preliminary data.</text>
</comment>
<dbReference type="EMBL" id="CAVMJV010000030">
    <property type="protein sequence ID" value="CAK5076659.1"/>
    <property type="molecule type" value="Genomic_DNA"/>
</dbReference>
<protein>
    <submittedName>
        <fullName evidence="1">Uncharacterized protein</fullName>
    </submittedName>
</protein>
<proteinExistence type="predicted"/>
<dbReference type="Proteomes" id="UP001497535">
    <property type="component" value="Unassembled WGS sequence"/>
</dbReference>
<reference evidence="1" key="1">
    <citation type="submission" date="2023-11" db="EMBL/GenBank/DDBJ databases">
        <authorList>
            <person name="Poullet M."/>
        </authorList>
    </citation>
    <scope>NUCLEOTIDE SEQUENCE</scope>
    <source>
        <strain evidence="1">E1834</strain>
    </source>
</reference>
<name>A0ACB0ZCI6_MELEN</name>
<accession>A0ACB0ZCI6</accession>
<keyword evidence="2" id="KW-1185">Reference proteome</keyword>